<evidence type="ECO:0000313" key="3">
    <source>
        <dbReference type="Proteomes" id="UP000199598"/>
    </source>
</evidence>
<reference evidence="2 3" key="1">
    <citation type="submission" date="2016-10" db="EMBL/GenBank/DDBJ databases">
        <authorList>
            <person name="Varghese N."/>
            <person name="Submissions S."/>
        </authorList>
    </citation>
    <scope>NUCLEOTIDE SEQUENCE [LARGE SCALE GENOMIC DNA]</scope>
    <source>
        <strain evidence="2 3">DSM 16392</strain>
    </source>
</reference>
<comment type="caution">
    <text evidence="2">The sequence shown here is derived from an EMBL/GenBank/DDBJ whole genome shotgun (WGS) entry which is preliminary data.</text>
</comment>
<evidence type="ECO:0000259" key="1">
    <source>
        <dbReference type="Pfam" id="PF14067"/>
    </source>
</evidence>
<gene>
    <name evidence="2" type="ORF">SAMN04488518_1233</name>
</gene>
<organism evidence="2 3">
    <name type="scientific">Pseudovibrio ascidiaceicola</name>
    <dbReference type="NCBI Taxonomy" id="285279"/>
    <lineage>
        <taxon>Bacteria</taxon>
        <taxon>Pseudomonadati</taxon>
        <taxon>Pseudomonadota</taxon>
        <taxon>Alphaproteobacteria</taxon>
        <taxon>Hyphomicrobiales</taxon>
        <taxon>Stappiaceae</taxon>
        <taxon>Pseudovibrio</taxon>
    </lineage>
</organism>
<sequence>MPSPPPVPTLTSNVCKVLERQLIVKPGSTSWHAPQPVNAILITDQPLEDLMGDIGWYKNHTYTRNHINLFTYIQLALQNLLPVSELYLWGQPATSAFQMPGDWIERIHIR</sequence>
<keyword evidence="3" id="KW-1185">Reference proteome</keyword>
<evidence type="ECO:0000313" key="2">
    <source>
        <dbReference type="EMBL" id="SFL21761.1"/>
    </source>
</evidence>
<accession>A0A1I4FYF7</accession>
<feature type="domain" description="LssY-like C-terminal" evidence="1">
    <location>
        <begin position="33"/>
        <end position="110"/>
    </location>
</feature>
<protein>
    <submittedName>
        <fullName evidence="2">LssY C-terminus</fullName>
    </submittedName>
</protein>
<dbReference type="Pfam" id="PF14067">
    <property type="entry name" value="LssY_C"/>
    <property type="match status" value="1"/>
</dbReference>
<dbReference type="Proteomes" id="UP000199598">
    <property type="component" value="Unassembled WGS sequence"/>
</dbReference>
<dbReference type="EMBL" id="FOSK01000023">
    <property type="protein sequence ID" value="SFL21761.1"/>
    <property type="molecule type" value="Genomic_DNA"/>
</dbReference>
<name>A0A1I4FYF7_9HYPH</name>
<dbReference type="RefSeq" id="WP_093524195.1">
    <property type="nucleotide sequence ID" value="NZ_FOSK01000023.1"/>
</dbReference>
<proteinExistence type="predicted"/>
<dbReference type="InterPro" id="IPR025902">
    <property type="entry name" value="LssY-like-C_dom"/>
</dbReference>